<evidence type="ECO:0000256" key="1">
    <source>
        <dbReference type="SAM" id="Phobius"/>
    </source>
</evidence>
<sequence>MEIGTAELIIMALLLIGIPTIFVTVAALMRRRYRRSTRGDR</sequence>
<name>A0A4P6Q7G6_9ACTN</name>
<evidence type="ECO:0000313" key="3">
    <source>
        <dbReference type="Proteomes" id="UP000292235"/>
    </source>
</evidence>
<keyword evidence="1" id="KW-0472">Membrane</keyword>
<accession>A0A4P6Q7G6</accession>
<organism evidence="2 3">
    <name type="scientific">Streptomonospora litoralis</name>
    <dbReference type="NCBI Taxonomy" id="2498135"/>
    <lineage>
        <taxon>Bacteria</taxon>
        <taxon>Bacillati</taxon>
        <taxon>Actinomycetota</taxon>
        <taxon>Actinomycetes</taxon>
        <taxon>Streptosporangiales</taxon>
        <taxon>Nocardiopsidaceae</taxon>
        <taxon>Streptomonospora</taxon>
    </lineage>
</organism>
<dbReference type="RefSeq" id="WP_278248899.1">
    <property type="nucleotide sequence ID" value="NZ_CP036455.1"/>
</dbReference>
<dbReference type="AlphaFoldDB" id="A0A4P6Q7G6"/>
<dbReference type="EMBL" id="CP036455">
    <property type="protein sequence ID" value="QBI54767.1"/>
    <property type="molecule type" value="Genomic_DNA"/>
</dbReference>
<keyword evidence="3" id="KW-1185">Reference proteome</keyword>
<dbReference type="Proteomes" id="UP000292235">
    <property type="component" value="Chromosome"/>
</dbReference>
<keyword evidence="1" id="KW-0812">Transmembrane</keyword>
<gene>
    <name evidence="2" type="ORF">EKD16_14945</name>
</gene>
<feature type="transmembrane region" description="Helical" evidence="1">
    <location>
        <begin position="6"/>
        <end position="28"/>
    </location>
</feature>
<reference evidence="2 3" key="1">
    <citation type="submission" date="2019-02" db="EMBL/GenBank/DDBJ databases">
        <authorList>
            <person name="Khodamoradi S."/>
            <person name="Hahnke R.L."/>
            <person name="Kaempfer P."/>
            <person name="Schumann P."/>
            <person name="Rohde M."/>
            <person name="Steinert M."/>
            <person name="Luzhetskyy A."/>
            <person name="Wink J."/>
            <person name="Ruckert C."/>
        </authorList>
    </citation>
    <scope>NUCLEOTIDE SEQUENCE [LARGE SCALE GENOMIC DNA]</scope>
    <source>
        <strain evidence="2 3">M2</strain>
    </source>
</reference>
<keyword evidence="1" id="KW-1133">Transmembrane helix</keyword>
<protein>
    <submittedName>
        <fullName evidence="2">Uncharacterized protein</fullName>
    </submittedName>
</protein>
<evidence type="ECO:0000313" key="2">
    <source>
        <dbReference type="EMBL" id="QBI54767.1"/>
    </source>
</evidence>
<proteinExistence type="predicted"/>
<dbReference type="KEGG" id="strr:EKD16_14945"/>